<organism evidence="1 2">
    <name type="scientific">Flavobacterium zubiriense</name>
    <dbReference type="NCBI Taxonomy" id="3138075"/>
    <lineage>
        <taxon>Bacteria</taxon>
        <taxon>Pseudomonadati</taxon>
        <taxon>Bacteroidota</taxon>
        <taxon>Flavobacteriia</taxon>
        <taxon>Flavobacteriales</taxon>
        <taxon>Flavobacteriaceae</taxon>
        <taxon>Flavobacterium</taxon>
    </lineage>
</organism>
<gene>
    <name evidence="1" type="ORF">AAGV28_14280</name>
</gene>
<evidence type="ECO:0000313" key="2">
    <source>
        <dbReference type="Proteomes" id="UP001574169"/>
    </source>
</evidence>
<dbReference type="EMBL" id="JBCFQL010000016">
    <property type="protein sequence ID" value="MFA9192541.1"/>
    <property type="molecule type" value="Genomic_DNA"/>
</dbReference>
<feature type="non-terminal residue" evidence="1">
    <location>
        <position position="1"/>
    </location>
</feature>
<protein>
    <submittedName>
        <fullName evidence="1">Uncharacterized protein</fullName>
    </submittedName>
</protein>
<dbReference type="RefSeq" id="WP_373407431.1">
    <property type="nucleotide sequence ID" value="NZ_JBCFQL010000016.1"/>
</dbReference>
<sequence length="289" mass="34107">LTEYLLKNNEINKEHLKDWFRVIRNILSRGSVEKGGNRPDIIRSPETFDGVINLISELSEGSGDIYNHLSTKQKLNSTFAKEQIEEELVKSKLIIFSSDSKDDINSMEDLNFFKGRISFALKCIQYENNPESFDLINFNKVYNVIKKYFDDESNDKVSNDIRRALLTIEVGGNYNFYGYWWSYWYVGDANKRCLIDNYRELEYYIYNTEYSVYMKKLIIQLTNDEISQIIEKFNPPTSMPNWKVRLIKESDLLDKKSKSNYIAISHDEKFCYLLKSKRPRDIKGCDKII</sequence>
<evidence type="ECO:0000313" key="1">
    <source>
        <dbReference type="EMBL" id="MFA9192541.1"/>
    </source>
</evidence>
<accession>A0ABV4THU7</accession>
<comment type="caution">
    <text evidence="1">The sequence shown here is derived from an EMBL/GenBank/DDBJ whole genome shotgun (WGS) entry which is preliminary data.</text>
</comment>
<name>A0ABV4THU7_9FLAO</name>
<reference evidence="1 2" key="1">
    <citation type="submission" date="2024-04" db="EMBL/GenBank/DDBJ databases">
        <title>New Clade of Flavobacterium.</title>
        <authorList>
            <person name="Matos L."/>
            <person name="Proenca D.N."/>
            <person name="Fransisco R.M."/>
            <person name="Chung A.P."/>
            <person name="Maccario L."/>
            <person name="Sorensen S.J."/>
            <person name="Morais P.V."/>
        </authorList>
    </citation>
    <scope>NUCLEOTIDE SEQUENCE [LARGE SCALE GENOMIC DNA]</scope>
    <source>
        <strain evidence="1 2">FZUC8N2.13</strain>
    </source>
</reference>
<keyword evidence="2" id="KW-1185">Reference proteome</keyword>
<proteinExistence type="predicted"/>
<dbReference type="Proteomes" id="UP001574169">
    <property type="component" value="Unassembled WGS sequence"/>
</dbReference>